<dbReference type="EMBL" id="FPAB01000007">
    <property type="protein sequence ID" value="SFT10518.1"/>
    <property type="molecule type" value="Genomic_DNA"/>
</dbReference>
<sequence>MIGDVRTTEEEQRYRTVLMEHIAAELEEKSWARCPAYSPEERTRLTEVARALCVRLDRPVRVDVQDAYSVLFSFDRGASEAGQLDVGRLSL</sequence>
<dbReference type="AlphaFoldDB" id="A0A1I6V9S4"/>
<evidence type="ECO:0000313" key="2">
    <source>
        <dbReference type="Proteomes" id="UP000198873"/>
    </source>
</evidence>
<protein>
    <submittedName>
        <fullName evidence="1">Uncharacterized protein</fullName>
    </submittedName>
</protein>
<name>A0A1I6V9S4_9ACTN</name>
<accession>A0A1I6V9S4</accession>
<dbReference type="STRING" id="1176198.SAMN05444716_107240"/>
<organism evidence="1 2">
    <name type="scientific">Streptomyces harbinensis</name>
    <dbReference type="NCBI Taxonomy" id="1176198"/>
    <lineage>
        <taxon>Bacteria</taxon>
        <taxon>Bacillati</taxon>
        <taxon>Actinomycetota</taxon>
        <taxon>Actinomycetes</taxon>
        <taxon>Kitasatosporales</taxon>
        <taxon>Streptomycetaceae</taxon>
        <taxon>Streptomyces</taxon>
    </lineage>
</organism>
<evidence type="ECO:0000313" key="1">
    <source>
        <dbReference type="EMBL" id="SFT10518.1"/>
    </source>
</evidence>
<gene>
    <name evidence="1" type="ORF">SAMN05444716_107240</name>
</gene>
<keyword evidence="2" id="KW-1185">Reference proteome</keyword>
<dbReference type="RefSeq" id="WP_019433554.1">
    <property type="nucleotide sequence ID" value="NZ_CP054938.1"/>
</dbReference>
<proteinExistence type="predicted"/>
<reference evidence="2" key="1">
    <citation type="submission" date="2016-10" db="EMBL/GenBank/DDBJ databases">
        <authorList>
            <person name="Varghese N."/>
            <person name="Submissions S."/>
        </authorList>
    </citation>
    <scope>NUCLEOTIDE SEQUENCE [LARGE SCALE GENOMIC DNA]</scope>
    <source>
        <strain evidence="2">CGMCC 4.7047</strain>
    </source>
</reference>
<dbReference type="Proteomes" id="UP000198873">
    <property type="component" value="Unassembled WGS sequence"/>
</dbReference>